<feature type="domain" description="SCP" evidence="2">
    <location>
        <begin position="81"/>
        <end position="131"/>
    </location>
</feature>
<organism evidence="3 4">
    <name type="scientific">Parelaphostrongylus tenuis</name>
    <name type="common">Meningeal worm</name>
    <dbReference type="NCBI Taxonomy" id="148309"/>
    <lineage>
        <taxon>Eukaryota</taxon>
        <taxon>Metazoa</taxon>
        <taxon>Ecdysozoa</taxon>
        <taxon>Nematoda</taxon>
        <taxon>Chromadorea</taxon>
        <taxon>Rhabditida</taxon>
        <taxon>Rhabditina</taxon>
        <taxon>Rhabditomorpha</taxon>
        <taxon>Strongyloidea</taxon>
        <taxon>Metastrongylidae</taxon>
        <taxon>Parelaphostrongylus</taxon>
    </lineage>
</organism>
<dbReference type="EMBL" id="JAHQIW010003334">
    <property type="protein sequence ID" value="KAJ1358232.1"/>
    <property type="molecule type" value="Genomic_DNA"/>
</dbReference>
<feature type="signal peptide" evidence="1">
    <location>
        <begin position="1"/>
        <end position="20"/>
    </location>
</feature>
<reference evidence="3" key="1">
    <citation type="submission" date="2021-06" db="EMBL/GenBank/DDBJ databases">
        <title>Parelaphostrongylus tenuis whole genome reference sequence.</title>
        <authorList>
            <person name="Garwood T.J."/>
            <person name="Larsen P.A."/>
            <person name="Fountain-Jones N.M."/>
            <person name="Garbe J.R."/>
            <person name="Macchietto M.G."/>
            <person name="Kania S.A."/>
            <person name="Gerhold R.W."/>
            <person name="Richards J.E."/>
            <person name="Wolf T.M."/>
        </authorList>
    </citation>
    <scope>NUCLEOTIDE SEQUENCE</scope>
    <source>
        <strain evidence="3">MNPRO001-30</strain>
        <tissue evidence="3">Meninges</tissue>
    </source>
</reference>
<proteinExistence type="predicted"/>
<dbReference type="InterPro" id="IPR014044">
    <property type="entry name" value="CAP_dom"/>
</dbReference>
<evidence type="ECO:0000256" key="1">
    <source>
        <dbReference type="SAM" id="SignalP"/>
    </source>
</evidence>
<keyword evidence="4" id="KW-1185">Reference proteome</keyword>
<protein>
    <recommendedName>
        <fullName evidence="2">SCP domain-containing protein</fullName>
    </recommendedName>
</protein>
<gene>
    <name evidence="3" type="ORF">KIN20_016611</name>
</gene>
<accession>A0AAD5MGP2</accession>
<dbReference type="Gene3D" id="3.40.33.10">
    <property type="entry name" value="CAP"/>
    <property type="match status" value="1"/>
</dbReference>
<dbReference type="Proteomes" id="UP001196413">
    <property type="component" value="Unassembled WGS sequence"/>
</dbReference>
<dbReference type="Pfam" id="PF00188">
    <property type="entry name" value="CAP"/>
    <property type="match status" value="1"/>
</dbReference>
<feature type="chain" id="PRO_5042051644" description="SCP domain-containing protein" evidence="1">
    <location>
        <begin position="21"/>
        <end position="142"/>
    </location>
</feature>
<keyword evidence="1" id="KW-0732">Signal</keyword>
<comment type="caution">
    <text evidence="3">The sequence shown here is derived from an EMBL/GenBank/DDBJ whole genome shotgun (WGS) entry which is preliminary data.</text>
</comment>
<evidence type="ECO:0000259" key="2">
    <source>
        <dbReference type="Pfam" id="PF00188"/>
    </source>
</evidence>
<dbReference type="SUPFAM" id="SSF55797">
    <property type="entry name" value="PR-1-like"/>
    <property type="match status" value="1"/>
</dbReference>
<name>A0AAD5MGP2_PARTN</name>
<evidence type="ECO:0000313" key="4">
    <source>
        <dbReference type="Proteomes" id="UP001196413"/>
    </source>
</evidence>
<sequence>MFQGTLLLLSVFALLQFAACTDEDVSDDFDTDRFDRSGEEDVMDGFDLINYENLTKEFNTIPAFGCNGTAVSDFIRFCVLNGMNTIRSFVALGRYKSYGLSSSNDMNKLRWDCELESIAKKAVQDCPKNASFLKTENAINFN</sequence>
<dbReference type="InterPro" id="IPR035940">
    <property type="entry name" value="CAP_sf"/>
</dbReference>
<evidence type="ECO:0000313" key="3">
    <source>
        <dbReference type="EMBL" id="KAJ1358232.1"/>
    </source>
</evidence>
<dbReference type="AlphaFoldDB" id="A0AAD5MGP2"/>